<dbReference type="GO" id="GO:0004714">
    <property type="term" value="F:transmembrane receptor protein tyrosine kinase activity"/>
    <property type="evidence" value="ECO:0007669"/>
    <property type="project" value="UniProtKB-EC"/>
</dbReference>
<dbReference type="SUPFAM" id="SSF54211">
    <property type="entry name" value="Ribosomal protein S5 domain 2-like"/>
    <property type="match status" value="1"/>
</dbReference>
<dbReference type="Gene3D" id="1.10.510.10">
    <property type="entry name" value="Transferase(Phosphotransferase) domain 1"/>
    <property type="match status" value="1"/>
</dbReference>
<dbReference type="InterPro" id="IPR036890">
    <property type="entry name" value="HATPase_C_sf"/>
</dbReference>
<dbReference type="SMART" id="SM00252">
    <property type="entry name" value="SH2"/>
    <property type="match status" value="1"/>
</dbReference>
<evidence type="ECO:0000256" key="12">
    <source>
        <dbReference type="ARBA" id="ARBA00023029"/>
    </source>
</evidence>
<feature type="region of interest" description="Disordered" evidence="22">
    <location>
        <begin position="1649"/>
        <end position="1701"/>
    </location>
</feature>
<name>A0A085N8T8_9BILA</name>
<dbReference type="Gene3D" id="3.30.565.10">
    <property type="entry name" value="Histidine kinase-like ATPase, C-terminal domain"/>
    <property type="match status" value="2"/>
</dbReference>
<keyword evidence="13 20" id="KW-0238">DNA-binding</keyword>
<dbReference type="GO" id="GO:0046872">
    <property type="term" value="F:metal ion binding"/>
    <property type="evidence" value="ECO:0007669"/>
    <property type="project" value="UniProtKB-KW"/>
</dbReference>
<dbReference type="GO" id="GO:0061564">
    <property type="term" value="P:axon development"/>
    <property type="evidence" value="ECO:0007669"/>
    <property type="project" value="UniProtKB-ARBA"/>
</dbReference>
<feature type="compositionally biased region" description="Basic and acidic residues" evidence="22">
    <location>
        <begin position="1471"/>
        <end position="1484"/>
    </location>
</feature>
<feature type="domain" description="Topo IIA-type catalytic" evidence="26">
    <location>
        <begin position="707"/>
        <end position="1166"/>
    </location>
</feature>
<dbReference type="GO" id="GO:0004715">
    <property type="term" value="F:non-membrane spanning protein tyrosine kinase activity"/>
    <property type="evidence" value="ECO:0007669"/>
    <property type="project" value="UniProtKB-EC"/>
</dbReference>
<dbReference type="PANTHER" id="PTHR10169:SF38">
    <property type="entry name" value="DNA TOPOISOMERASE 2"/>
    <property type="match status" value="1"/>
</dbReference>
<dbReference type="FunFam" id="3.40.50.670:FF:000001">
    <property type="entry name" value="DNA topoisomerase 2"/>
    <property type="match status" value="2"/>
</dbReference>
<keyword evidence="12 20" id="KW-0799">Topoisomerase</keyword>
<dbReference type="InterPro" id="IPR013760">
    <property type="entry name" value="Topo_IIA-like_dom_sf"/>
</dbReference>
<dbReference type="CDD" id="cd10361">
    <property type="entry name" value="SH2_Fps_family"/>
    <property type="match status" value="1"/>
</dbReference>
<dbReference type="GO" id="GO:0000819">
    <property type="term" value="P:sister chromatid segregation"/>
    <property type="evidence" value="ECO:0007669"/>
    <property type="project" value="TreeGrafter"/>
</dbReference>
<keyword evidence="11" id="KW-0460">Magnesium</keyword>
<keyword evidence="15" id="KW-0829">Tyrosine-protein kinase</keyword>
<comment type="subcellular location">
    <subcellularLocation>
        <location evidence="4">Endomembrane system</location>
    </subcellularLocation>
</comment>
<dbReference type="Gene3D" id="3.30.505.10">
    <property type="entry name" value="SH2 domain"/>
    <property type="match status" value="1"/>
</dbReference>
<dbReference type="InterPro" id="IPR014721">
    <property type="entry name" value="Ribsml_uS5_D2-typ_fold_subgr"/>
</dbReference>
<evidence type="ECO:0000256" key="17">
    <source>
        <dbReference type="ARBA" id="ARBA00051243"/>
    </source>
</evidence>
<dbReference type="SMART" id="SM00433">
    <property type="entry name" value="TOP2c"/>
    <property type="match status" value="1"/>
</dbReference>
<dbReference type="Pfam" id="PF00204">
    <property type="entry name" value="DNA_gyraseB"/>
    <property type="match status" value="1"/>
</dbReference>
<evidence type="ECO:0000256" key="2">
    <source>
        <dbReference type="ARBA" id="ARBA00001913"/>
    </source>
</evidence>
<dbReference type="InterPro" id="IPR001245">
    <property type="entry name" value="Ser-Thr/Tyr_kinase_cat_dom"/>
</dbReference>
<comment type="catalytic activity">
    <reaction evidence="18">
        <text>L-tyrosyl-[protein] + ATP = O-phospho-L-tyrosyl-[protein] + ADP + H(+)</text>
        <dbReference type="Rhea" id="RHEA:10596"/>
        <dbReference type="Rhea" id="RHEA-COMP:10136"/>
        <dbReference type="Rhea" id="RHEA-COMP:20101"/>
        <dbReference type="ChEBI" id="CHEBI:15378"/>
        <dbReference type="ChEBI" id="CHEBI:30616"/>
        <dbReference type="ChEBI" id="CHEBI:46858"/>
        <dbReference type="ChEBI" id="CHEBI:61978"/>
        <dbReference type="ChEBI" id="CHEBI:456216"/>
        <dbReference type="EC" id="2.7.10.2"/>
    </reaction>
</comment>
<evidence type="ECO:0000256" key="11">
    <source>
        <dbReference type="ARBA" id="ARBA00022842"/>
    </source>
</evidence>
<feature type="region of interest" description="Disordered" evidence="22">
    <location>
        <begin position="1083"/>
        <end position="1111"/>
    </location>
</feature>
<accession>A0A085N8T8</accession>
<feature type="compositionally biased region" description="Low complexity" evidence="22">
    <location>
        <begin position="1449"/>
        <end position="1459"/>
    </location>
</feature>
<comment type="similarity">
    <text evidence="5">Belongs to the type II topoisomerase family.</text>
</comment>
<keyword evidence="14" id="KW-0472">Membrane</keyword>
<dbReference type="InterPro" id="IPR034157">
    <property type="entry name" value="TOPRIM_TopoII"/>
</dbReference>
<dbReference type="PANTHER" id="PTHR10169">
    <property type="entry name" value="DNA TOPOISOMERASE/GYRASE"/>
    <property type="match status" value="1"/>
</dbReference>
<dbReference type="SMART" id="SM00434">
    <property type="entry name" value="TOP4c"/>
    <property type="match status" value="1"/>
</dbReference>
<dbReference type="SUPFAM" id="SSF56719">
    <property type="entry name" value="Type II DNA topoisomerase"/>
    <property type="match status" value="1"/>
</dbReference>
<evidence type="ECO:0000256" key="18">
    <source>
        <dbReference type="ARBA" id="ARBA00051245"/>
    </source>
</evidence>
<evidence type="ECO:0000256" key="14">
    <source>
        <dbReference type="ARBA" id="ARBA00023136"/>
    </source>
</evidence>
<evidence type="ECO:0000259" key="26">
    <source>
        <dbReference type="PROSITE" id="PS52040"/>
    </source>
</evidence>
<dbReference type="PROSITE" id="PS50880">
    <property type="entry name" value="TOPRIM"/>
    <property type="match status" value="1"/>
</dbReference>
<feature type="active site" description="O-(5'-phospho-DNA)-tyrosine intermediate" evidence="20">
    <location>
        <position position="797"/>
    </location>
</feature>
<dbReference type="CDD" id="cd03365">
    <property type="entry name" value="TOPRIM_TopoIIA"/>
    <property type="match status" value="1"/>
</dbReference>
<feature type="compositionally biased region" description="Basic residues" evidence="22">
    <location>
        <begin position="1600"/>
        <end position="1609"/>
    </location>
</feature>
<dbReference type="PROSITE" id="PS50001">
    <property type="entry name" value="SH2"/>
    <property type="match status" value="1"/>
</dbReference>
<dbReference type="Gene3D" id="1.10.268.10">
    <property type="entry name" value="Topoisomerase, domain 3"/>
    <property type="match status" value="1"/>
</dbReference>
<dbReference type="Pfam" id="PF00017">
    <property type="entry name" value="SH2"/>
    <property type="match status" value="1"/>
</dbReference>
<evidence type="ECO:0000256" key="13">
    <source>
        <dbReference type="ARBA" id="ARBA00023125"/>
    </source>
</evidence>
<dbReference type="InterPro" id="IPR036860">
    <property type="entry name" value="SH2_dom_sf"/>
</dbReference>
<dbReference type="Gene3D" id="3.30.200.20">
    <property type="entry name" value="Phosphorylase Kinase, domain 1"/>
    <property type="match status" value="1"/>
</dbReference>
<gene>
    <name evidence="27" type="ORF">M514_07033</name>
</gene>
<dbReference type="Gene3D" id="3.30.230.10">
    <property type="match status" value="1"/>
</dbReference>
<dbReference type="FunFam" id="3.90.199.10:FF:000002">
    <property type="entry name" value="DNA topoisomerase 2"/>
    <property type="match status" value="1"/>
</dbReference>
<dbReference type="InterPro" id="IPR008266">
    <property type="entry name" value="Tyr_kinase_AS"/>
</dbReference>
<dbReference type="GO" id="GO:0005634">
    <property type="term" value="C:nucleus"/>
    <property type="evidence" value="ECO:0007669"/>
    <property type="project" value="TreeGrafter"/>
</dbReference>
<dbReference type="InterPro" id="IPR013759">
    <property type="entry name" value="Topo_IIA_B_C"/>
</dbReference>
<dbReference type="CDD" id="cd00192">
    <property type="entry name" value="PTKc"/>
    <property type="match status" value="1"/>
</dbReference>
<feature type="domain" description="SH2" evidence="23">
    <location>
        <begin position="1730"/>
        <end position="1823"/>
    </location>
</feature>
<dbReference type="GO" id="GO:0000712">
    <property type="term" value="P:resolution of meiotic recombination intermediates"/>
    <property type="evidence" value="ECO:0007669"/>
    <property type="project" value="TreeGrafter"/>
</dbReference>
<comment type="catalytic activity">
    <reaction evidence="1 20">
        <text>ATP-dependent breakage, passage and rejoining of double-stranded DNA.</text>
        <dbReference type="EC" id="5.6.2.2"/>
    </reaction>
</comment>
<dbReference type="InterPro" id="IPR013758">
    <property type="entry name" value="Topo_IIA_A/C_ab"/>
</dbReference>
<evidence type="ECO:0000313" key="27">
    <source>
        <dbReference type="EMBL" id="KFD65884.1"/>
    </source>
</evidence>
<evidence type="ECO:0008006" key="28">
    <source>
        <dbReference type="Google" id="ProtNLM"/>
    </source>
</evidence>
<feature type="compositionally biased region" description="Basic and acidic residues" evidence="22">
    <location>
        <begin position="1580"/>
        <end position="1599"/>
    </location>
</feature>
<keyword evidence="7" id="KW-0479">Metal-binding</keyword>
<dbReference type="EMBL" id="KL367531">
    <property type="protein sequence ID" value="KFD65884.1"/>
    <property type="molecule type" value="Genomic_DNA"/>
</dbReference>
<dbReference type="FunFam" id="1.10.510.10:FF:001512">
    <property type="entry name" value="Receptor tyrosine-protein kinase erbB-2"/>
    <property type="match status" value="1"/>
</dbReference>
<evidence type="ECO:0000256" key="4">
    <source>
        <dbReference type="ARBA" id="ARBA00004308"/>
    </source>
</evidence>
<dbReference type="SMART" id="SM00219">
    <property type="entry name" value="TyrKc"/>
    <property type="match status" value="1"/>
</dbReference>
<dbReference type="FunFam" id="3.30.1490.30:FF:000001">
    <property type="entry name" value="DNA topoisomerase 2"/>
    <property type="match status" value="1"/>
</dbReference>
<dbReference type="InterPro" id="IPR013506">
    <property type="entry name" value="Topo_IIA_bsu_dom2"/>
</dbReference>
<evidence type="ECO:0000256" key="7">
    <source>
        <dbReference type="ARBA" id="ARBA00022723"/>
    </source>
</evidence>
<dbReference type="CDD" id="cd03481">
    <property type="entry name" value="TopoIIA_Trans_ScTopoIIA"/>
    <property type="match status" value="1"/>
</dbReference>
<dbReference type="InterPro" id="IPR020635">
    <property type="entry name" value="Tyr_kinase_cat_dom"/>
</dbReference>
<feature type="compositionally biased region" description="Basic and acidic residues" evidence="22">
    <location>
        <begin position="1308"/>
        <end position="1324"/>
    </location>
</feature>
<evidence type="ECO:0000256" key="8">
    <source>
        <dbReference type="ARBA" id="ARBA00022741"/>
    </source>
</evidence>
<keyword evidence="10 21" id="KW-0067">ATP-binding</keyword>
<dbReference type="InterPro" id="IPR035849">
    <property type="entry name" value="Fes/Fps/Fer_SH2"/>
</dbReference>
<dbReference type="Pfam" id="PF07714">
    <property type="entry name" value="PK_Tyr_Ser-Thr"/>
    <property type="match status" value="1"/>
</dbReference>
<dbReference type="GO" id="GO:0006265">
    <property type="term" value="P:DNA topological change"/>
    <property type="evidence" value="ECO:0007669"/>
    <property type="project" value="UniProtKB-UniRule"/>
</dbReference>
<feature type="compositionally biased region" description="Polar residues" evidence="22">
    <location>
        <begin position="1326"/>
        <end position="1335"/>
    </location>
</feature>
<protein>
    <recommendedName>
        <fullName evidence="28">DNA topoisomerase (ATP-hydrolyzing)</fullName>
    </recommendedName>
</protein>
<dbReference type="FunFam" id="3.30.1360.40:FF:000003">
    <property type="entry name" value="DNA topoisomerase 2"/>
    <property type="match status" value="1"/>
</dbReference>
<evidence type="ECO:0000256" key="16">
    <source>
        <dbReference type="ARBA" id="ARBA00023235"/>
    </source>
</evidence>
<keyword evidence="6" id="KW-0808">Transferase</keyword>
<dbReference type="SUPFAM" id="SSF55874">
    <property type="entry name" value="ATPase domain of HSP90 chaperone/DNA topoisomerase II/histidine kinase"/>
    <property type="match status" value="1"/>
</dbReference>
<feature type="compositionally biased region" description="Acidic residues" evidence="22">
    <location>
        <begin position="1347"/>
        <end position="1356"/>
    </location>
</feature>
<dbReference type="PRINTS" id="PR01158">
    <property type="entry name" value="TOPISMRASEII"/>
</dbReference>
<dbReference type="Pfam" id="PF01751">
    <property type="entry name" value="Toprim"/>
    <property type="match status" value="1"/>
</dbReference>
<dbReference type="InterPro" id="IPR001241">
    <property type="entry name" value="Topo_IIA"/>
</dbReference>
<keyword evidence="16 20" id="KW-0413">Isomerase</keyword>
<evidence type="ECO:0000259" key="25">
    <source>
        <dbReference type="PROSITE" id="PS50880"/>
    </source>
</evidence>
<dbReference type="PROSITE" id="PS52040">
    <property type="entry name" value="TOPO_IIA"/>
    <property type="match status" value="1"/>
</dbReference>
<evidence type="ECO:0000256" key="21">
    <source>
        <dbReference type="PROSITE-ProRule" id="PRU10141"/>
    </source>
</evidence>
<dbReference type="InterPro" id="IPR002205">
    <property type="entry name" value="Topo_IIA_dom_A"/>
</dbReference>
<evidence type="ECO:0000256" key="9">
    <source>
        <dbReference type="ARBA" id="ARBA00022777"/>
    </source>
</evidence>
<dbReference type="InterPro" id="IPR013757">
    <property type="entry name" value="Topo_IIA_A_a_sf"/>
</dbReference>
<feature type="compositionally biased region" description="Basic and acidic residues" evidence="22">
    <location>
        <begin position="1660"/>
        <end position="1686"/>
    </location>
</feature>
<dbReference type="FunFam" id="3.30.230.10:FF:000008">
    <property type="entry name" value="DNA topoisomerase 2"/>
    <property type="match status" value="1"/>
</dbReference>
<dbReference type="GO" id="GO:0003918">
    <property type="term" value="F:DNA topoisomerase type II (double strand cut, ATP-hydrolyzing) activity"/>
    <property type="evidence" value="ECO:0007669"/>
    <property type="project" value="UniProtKB-EC"/>
</dbReference>
<dbReference type="GO" id="GO:0005524">
    <property type="term" value="F:ATP binding"/>
    <property type="evidence" value="ECO:0007669"/>
    <property type="project" value="UniProtKB-UniRule"/>
</dbReference>
<dbReference type="GO" id="GO:0012505">
    <property type="term" value="C:endomembrane system"/>
    <property type="evidence" value="ECO:0007669"/>
    <property type="project" value="UniProtKB-SubCell"/>
</dbReference>
<proteinExistence type="inferred from homology"/>
<keyword evidence="8 21" id="KW-0547">Nucleotide-binding</keyword>
<evidence type="ECO:0000256" key="1">
    <source>
        <dbReference type="ARBA" id="ARBA00000185"/>
    </source>
</evidence>
<dbReference type="PROSITE" id="PS00177">
    <property type="entry name" value="TOPOISOMERASE_II"/>
    <property type="match status" value="1"/>
</dbReference>
<feature type="region of interest" description="Disordered" evidence="22">
    <location>
        <begin position="1561"/>
        <end position="1622"/>
    </location>
</feature>
<dbReference type="CDD" id="cd00187">
    <property type="entry name" value="TOP4c"/>
    <property type="match status" value="1"/>
</dbReference>
<dbReference type="SUPFAM" id="SSF55550">
    <property type="entry name" value="SH2 domain"/>
    <property type="match status" value="1"/>
</dbReference>
<evidence type="ECO:0000256" key="10">
    <source>
        <dbReference type="ARBA" id="ARBA00022840"/>
    </source>
</evidence>
<dbReference type="SUPFAM" id="SSF56112">
    <property type="entry name" value="Protein kinase-like (PK-like)"/>
    <property type="match status" value="1"/>
</dbReference>
<dbReference type="Proteomes" id="UP000030758">
    <property type="component" value="Unassembled WGS sequence"/>
</dbReference>
<evidence type="ECO:0000256" key="3">
    <source>
        <dbReference type="ARBA" id="ARBA00001946"/>
    </source>
</evidence>
<dbReference type="InterPro" id="IPR017441">
    <property type="entry name" value="Protein_kinase_ATP_BS"/>
</dbReference>
<dbReference type="GO" id="GO:0003677">
    <property type="term" value="F:DNA binding"/>
    <property type="evidence" value="ECO:0007669"/>
    <property type="project" value="UniProtKB-UniRule"/>
</dbReference>
<evidence type="ECO:0000256" key="22">
    <source>
        <dbReference type="SAM" id="MobiDB-lite"/>
    </source>
</evidence>
<dbReference type="InterPro" id="IPR011009">
    <property type="entry name" value="Kinase-like_dom_sf"/>
</dbReference>
<keyword evidence="19" id="KW-0727">SH2 domain</keyword>
<dbReference type="InterPro" id="IPR006171">
    <property type="entry name" value="TOPRIM_dom"/>
</dbReference>
<dbReference type="PROSITE" id="PS50011">
    <property type="entry name" value="PROTEIN_KINASE_DOM"/>
    <property type="match status" value="1"/>
</dbReference>
<dbReference type="Gene3D" id="3.30.1490.30">
    <property type="match status" value="1"/>
</dbReference>
<feature type="binding site" evidence="21">
    <location>
        <position position="1867"/>
    </location>
    <ligand>
        <name>ATP</name>
        <dbReference type="ChEBI" id="CHEBI:30616"/>
    </ligand>
</feature>
<sequence length="2125" mass="242414">MTSNGVPEATTNGGTNVCDVSHSDPLHVFQSLDKASKERKKKLAIEEIYQRKTQLEHILLRPDTYIGSIEPHTDLLWVYDEESEKMVQRNITYVPGLYKIFDEIIVNAADNKQRDPRMNCIKVDINQEKNEIKIWNNGKGIPVVEHKIEKMFVPEMIFGTLLTSSNYDDSERKTWTDNMTKSEKPVISASKDEDYTYVKFIPDLSKFGMTQLDNDIVALMSRRAYDIAGTCAGVKVYLNGKRLKVSGFKSYIELYTKDRNGDDGEPLKIVYEQPHVRWEVAVTVSDKGFQQVSFVNSIATVKGGRHVDYITDVLVEKIIDVVKKQLKKTGLTIRPFQVKNHIWIFLNCLIENPTFDSQTKENMTLPPKSFGSKCTVSEKFLAQMTKSGIVDSVMQWMKFKAQARRQHFPEQRAQLNKQCHATKHSKLKGVPKLEDANEAGTKNSQRCTLILTEGDSAKTLAVAGFSVVGRDYFGVFPLRGKLLNVREASYKQIMANAEINNLVKIIGLQYKRKYETADDLRSLRYGKLMIMADQDQDGSHIKGLLINFIHHNWPSLIRHNFVEEFITPIVKVTKGKEEKAFFSLPEYEKWKMQTNNWHTWKIKYYKGLGTSTAKEAKEYFSDMGRHRIRFRYDGNDDDKALELAFSKKMVDDRKDWLSQWMQERRNQRSANQPETYLYQENTTVVTYKEFVDKELIIFSNMDNERSIPSLVDGLKPGQRKVLFTCFKRNDKREVKVAQLAGSVAEMSSYHHGEVSLMATIVNLAHNFVGSNNINLLLPIGQFGTRLQGGKDSASPRYIFTLLNPVTRALFNPADEACLNYLFDDNQKIEPEWYCPILPTVLVNGAEGIGTAWSTKVPNFNPRDLVENLRRLIRDEPLIPMHPWYKNFRGQIRHLGAHRYACFGEVALLDDGRLEISELPIGVWTQQYKENVLEPMLYGSDNKQALIQDYKEYHTDTTVRFVIQMTPQNLAHCQREGVHKVFKLQNFINTSQMVLFDAEGCLRRFGSAEEILRCFYDVRLSMYEKRKNYMESLLDAQSNRLRNQARFILEKIEGTIKIENLKKKLIVKQLVERKYDPDPVKMWKEKQRSPTSEEVLLEEGEEEATSEEVTEGSVEAHLRDYDYLLSMAVLKLSLEEKDKILRDRDCKIQELEALRNKSPKDLWSEDLDQFMIELEKRETIEKEEELMTKDARGKGDSKIKGGKTSARPVAKKLNNKETAPSEEGTRIEPLITDELRQKVEKVEQARQRQLMIKEAELRGDADAIGLLKKRNRKPRVDGIVGPKVIGTSRIRIGIFFIKSFQQTAKQRRLREPKGETKKRPRKGEDVLSTTSSSSDQAWMGLLAISDSSDNDGDDAGEEVQPVRSLRERKRVVTVFSSDNEGDSDSIFSPPEDDNESDESYTLKGKTETKVKTSKKGSANQQKIAATGELKSPQQKPKSSRTTEADDYDFVVDSSDSSSSFEPSTKRKKTPPAKKEAQKKDATTAAVKKELIEPKKKFDINTILSDSLDDDDDIIAIASSSGSVAEEADKKEVRREKAVRIAAISNIIYWQAVDDLTIKQKEEAPKRGANQQAGAAGTKSKRAVEKPKKEVKKRATNDKKKALPSKRSKKRPPSDVSESSVLTLSDSESDVLSDIDAFAFSSGDEVIIKKAKGKQAGPSKKKAAEAVKKSEKADKKPARKEAKKRVPEAEQADLWSGESGSFEAPPIVGDGSFCQRALFRFKMNDPISDEFYFYGLLPREDVELMLLHEGEFLVRQSKKLHPDTSGVVISVRWKNEIFHVIVLKRSKGFLLEGNTFPTVRDLIEFYREKKIVVTKQSGAILKTPIHRANWVLHESQISFVERIGEGQFGEVWKAELTQDNGKKQMVAVKTLKSQEVPKNEQKEFFDECRRLRQLRHPNIVNFKGVSLDSVIMLIMELCDVALLDYLSKYAKSLTSKEHLKLIVHAVRGMVYLSAQKCIHRDLAARNCLIKDRCLKIGDFGMARTGDIYKMTPNQKRILPVKWIPPDTLMTRNYSEKSDVWAFGVLMWEIYTNGMSPYADLAQKSKGPFVIALITFLRAGNRLTPPPSTPKEVKSIMLRCWENDPNKRPKFADLDKDLERAYQSLHSQQKESIVSIASKGMLTALKKR</sequence>
<feature type="region of interest" description="Disordered" evidence="22">
    <location>
        <begin position="1304"/>
        <end position="1484"/>
    </location>
</feature>
<dbReference type="InterPro" id="IPR018522">
    <property type="entry name" value="TopoIIA_CS"/>
</dbReference>
<dbReference type="InterPro" id="IPR031660">
    <property type="entry name" value="TOPRIM_C"/>
</dbReference>
<dbReference type="GO" id="GO:0048680">
    <property type="term" value="P:positive regulation of axon regeneration"/>
    <property type="evidence" value="ECO:0007669"/>
    <property type="project" value="UniProtKB-ARBA"/>
</dbReference>
<evidence type="ECO:0000256" key="19">
    <source>
        <dbReference type="PROSITE-ProRule" id="PRU00191"/>
    </source>
</evidence>
<dbReference type="PRINTS" id="PR00418">
    <property type="entry name" value="TPI2FAMILY"/>
</dbReference>
<evidence type="ECO:0000256" key="20">
    <source>
        <dbReference type="PROSITE-ProRule" id="PRU01384"/>
    </source>
</evidence>
<dbReference type="Gene3D" id="3.30.1360.40">
    <property type="match status" value="1"/>
</dbReference>
<dbReference type="InterPro" id="IPR020568">
    <property type="entry name" value="Ribosomal_Su5_D2-typ_SF"/>
</dbReference>
<comment type="cofactor">
    <cofactor evidence="2">
        <name>Ca(2+)</name>
        <dbReference type="ChEBI" id="CHEBI:29108"/>
    </cofactor>
</comment>
<dbReference type="Pfam" id="PF00521">
    <property type="entry name" value="DNA_topoisoIV"/>
    <property type="match status" value="1"/>
</dbReference>
<dbReference type="InterPro" id="IPR000719">
    <property type="entry name" value="Prot_kinase_dom"/>
</dbReference>
<reference evidence="27" key="1">
    <citation type="journal article" date="2014" name="Nat. Genet.">
        <title>Genome and transcriptome of the porcine whipworm Trichuris suis.</title>
        <authorList>
            <person name="Jex A.R."/>
            <person name="Nejsum P."/>
            <person name="Schwarz E.M."/>
            <person name="Hu L."/>
            <person name="Young N.D."/>
            <person name="Hall R.S."/>
            <person name="Korhonen P.K."/>
            <person name="Liao S."/>
            <person name="Thamsborg S."/>
            <person name="Xia J."/>
            <person name="Xu P."/>
            <person name="Wang S."/>
            <person name="Scheerlinck J.P."/>
            <person name="Hofmann A."/>
            <person name="Sternberg P.W."/>
            <person name="Wang J."/>
            <person name="Gasser R.B."/>
        </authorList>
    </citation>
    <scope>NUCLEOTIDE SEQUENCE [LARGE SCALE GENOMIC DNA]</scope>
    <source>
        <strain evidence="27">DCEP-RM93F</strain>
    </source>
</reference>
<dbReference type="InterPro" id="IPR001154">
    <property type="entry name" value="TopoII_euk"/>
</dbReference>
<organism evidence="27">
    <name type="scientific">Trichuris suis</name>
    <name type="common">pig whipworm</name>
    <dbReference type="NCBI Taxonomy" id="68888"/>
    <lineage>
        <taxon>Eukaryota</taxon>
        <taxon>Metazoa</taxon>
        <taxon>Ecdysozoa</taxon>
        <taxon>Nematoda</taxon>
        <taxon>Enoplea</taxon>
        <taxon>Dorylaimia</taxon>
        <taxon>Trichinellida</taxon>
        <taxon>Trichuridae</taxon>
        <taxon>Trichuris</taxon>
    </lineage>
</organism>
<dbReference type="PROSITE" id="PS00107">
    <property type="entry name" value="PROTEIN_KINASE_ATP"/>
    <property type="match status" value="1"/>
</dbReference>
<evidence type="ECO:0000256" key="5">
    <source>
        <dbReference type="ARBA" id="ARBA00011080"/>
    </source>
</evidence>
<keyword evidence="9" id="KW-0418">Kinase</keyword>
<dbReference type="InterPro" id="IPR000980">
    <property type="entry name" value="SH2"/>
</dbReference>
<evidence type="ECO:0000256" key="6">
    <source>
        <dbReference type="ARBA" id="ARBA00022679"/>
    </source>
</evidence>
<dbReference type="InterPro" id="IPR050634">
    <property type="entry name" value="DNA_Topoisomerase_II"/>
</dbReference>
<dbReference type="Gene3D" id="3.90.199.10">
    <property type="entry name" value="Topoisomerase II, domain 5"/>
    <property type="match status" value="1"/>
</dbReference>
<dbReference type="PROSITE" id="PS00109">
    <property type="entry name" value="PROTEIN_KINASE_TYR"/>
    <property type="match status" value="1"/>
</dbReference>
<feature type="domain" description="Protein kinase" evidence="24">
    <location>
        <begin position="1835"/>
        <end position="2102"/>
    </location>
</feature>
<feature type="domain" description="Toprim" evidence="25">
    <location>
        <begin position="447"/>
        <end position="564"/>
    </location>
</feature>
<feature type="compositionally biased region" description="Polar residues" evidence="22">
    <location>
        <begin position="1430"/>
        <end position="1440"/>
    </location>
</feature>
<feature type="compositionally biased region" description="Acidic residues" evidence="22">
    <location>
        <begin position="1094"/>
        <end position="1109"/>
    </location>
</feature>
<evidence type="ECO:0000259" key="23">
    <source>
        <dbReference type="PROSITE" id="PS50001"/>
    </source>
</evidence>
<evidence type="ECO:0000256" key="15">
    <source>
        <dbReference type="ARBA" id="ARBA00023137"/>
    </source>
</evidence>
<dbReference type="Gene3D" id="3.40.50.670">
    <property type="match status" value="1"/>
</dbReference>
<comment type="cofactor">
    <cofactor evidence="3">
        <name>Mg(2+)</name>
        <dbReference type="ChEBI" id="CHEBI:18420"/>
    </cofactor>
</comment>
<dbReference type="Pfam" id="PF16898">
    <property type="entry name" value="TOPRIM_C"/>
    <property type="match status" value="1"/>
</dbReference>
<evidence type="ECO:0000259" key="24">
    <source>
        <dbReference type="PROSITE" id="PS50011"/>
    </source>
</evidence>
<comment type="catalytic activity">
    <reaction evidence="17">
        <text>L-tyrosyl-[protein] + ATP = O-phospho-L-tyrosyl-[protein] + ADP + H(+)</text>
        <dbReference type="Rhea" id="RHEA:10596"/>
        <dbReference type="Rhea" id="RHEA-COMP:10136"/>
        <dbReference type="Rhea" id="RHEA-COMP:20101"/>
        <dbReference type="ChEBI" id="CHEBI:15378"/>
        <dbReference type="ChEBI" id="CHEBI:30616"/>
        <dbReference type="ChEBI" id="CHEBI:46858"/>
        <dbReference type="ChEBI" id="CHEBI:61978"/>
        <dbReference type="ChEBI" id="CHEBI:456216"/>
        <dbReference type="EC" id="2.7.10.1"/>
    </reaction>
</comment>